<dbReference type="InterPro" id="IPR004696">
    <property type="entry name" value="Tpt_PEP_transl"/>
</dbReference>
<keyword evidence="6" id="KW-0809">Transit peptide</keyword>
<dbReference type="SUPFAM" id="SSF103481">
    <property type="entry name" value="Multidrug resistance efflux transporter EmrE"/>
    <property type="match status" value="2"/>
</dbReference>
<keyword evidence="2" id="KW-0813">Transport</keyword>
<proteinExistence type="predicted"/>
<evidence type="ECO:0000313" key="13">
    <source>
        <dbReference type="Proteomes" id="UP000251960"/>
    </source>
</evidence>
<evidence type="ECO:0000256" key="8">
    <source>
        <dbReference type="ARBA" id="ARBA00023136"/>
    </source>
</evidence>
<accession>A0A3L6FTI6</accession>
<feature type="domain" description="Sugar phosphate transporter" evidence="10">
    <location>
        <begin position="88"/>
        <end position="378"/>
    </location>
</feature>
<dbReference type="InterPro" id="IPR037185">
    <property type="entry name" value="EmrE-like"/>
</dbReference>
<evidence type="ECO:0000256" key="6">
    <source>
        <dbReference type="ARBA" id="ARBA00022946"/>
    </source>
</evidence>
<feature type="transmembrane region" description="Helical" evidence="9">
    <location>
        <begin position="119"/>
        <end position="138"/>
    </location>
</feature>
<evidence type="ECO:0000256" key="4">
    <source>
        <dbReference type="ARBA" id="ARBA00022640"/>
    </source>
</evidence>
<keyword evidence="4" id="KW-0934">Plastid</keyword>
<keyword evidence="7 9" id="KW-1133">Transmembrane helix</keyword>
<dbReference type="InterPro" id="IPR050186">
    <property type="entry name" value="TPT_transporter"/>
</dbReference>
<feature type="transmembrane region" description="Helical" evidence="9">
    <location>
        <begin position="265"/>
        <end position="286"/>
    </location>
</feature>
<comment type="subcellular location">
    <subcellularLocation>
        <location evidence="1">Plastid</location>
        <location evidence="1">Chloroplast membrane</location>
        <topology evidence="1">Multi-pass membrane protein</topology>
    </subcellularLocation>
</comment>
<dbReference type="InterPro" id="IPR004853">
    <property type="entry name" value="Sugar_P_trans_dom"/>
</dbReference>
<evidence type="ECO:0000256" key="1">
    <source>
        <dbReference type="ARBA" id="ARBA00004508"/>
    </source>
</evidence>
<dbReference type="GO" id="GO:0031969">
    <property type="term" value="C:chloroplast membrane"/>
    <property type="evidence" value="ECO:0007669"/>
    <property type="project" value="UniProtKB-SubCell"/>
</dbReference>
<evidence type="ECO:0000256" key="5">
    <source>
        <dbReference type="ARBA" id="ARBA00022692"/>
    </source>
</evidence>
<evidence type="ECO:0000313" key="12">
    <source>
        <dbReference type="EMBL" id="PWZ38086.1"/>
    </source>
</evidence>
<dbReference type="Proteomes" id="UP000251960">
    <property type="component" value="Chromosome 2"/>
</dbReference>
<feature type="transmembrane region" description="Helical" evidence="9">
    <location>
        <begin position="362"/>
        <end position="380"/>
    </location>
</feature>
<evidence type="ECO:0000256" key="7">
    <source>
        <dbReference type="ARBA" id="ARBA00022989"/>
    </source>
</evidence>
<dbReference type="GO" id="GO:0015605">
    <property type="term" value="F:organophosphate ester transmembrane transporter activity"/>
    <property type="evidence" value="ECO:0007669"/>
    <property type="project" value="UniProtKB-ARBA"/>
</dbReference>
<organism evidence="12">
    <name type="scientific">Zea mays</name>
    <name type="common">Maize</name>
    <dbReference type="NCBI Taxonomy" id="4577"/>
    <lineage>
        <taxon>Eukaryota</taxon>
        <taxon>Viridiplantae</taxon>
        <taxon>Streptophyta</taxon>
        <taxon>Embryophyta</taxon>
        <taxon>Tracheophyta</taxon>
        <taxon>Spermatophyta</taxon>
        <taxon>Magnoliopsida</taxon>
        <taxon>Liliopsida</taxon>
        <taxon>Poales</taxon>
        <taxon>Poaceae</taxon>
        <taxon>PACMAD clade</taxon>
        <taxon>Panicoideae</taxon>
        <taxon>Andropogonodae</taxon>
        <taxon>Andropogoneae</taxon>
        <taxon>Tripsacinae</taxon>
        <taxon>Zea</taxon>
    </lineage>
</organism>
<evidence type="ECO:0000313" key="11">
    <source>
        <dbReference type="EMBL" id="PWZ38085.1"/>
    </source>
</evidence>
<gene>
    <name evidence="12" type="ORF">Zm00014a_004507</name>
</gene>
<feature type="transmembrane region" description="Helical" evidence="9">
    <location>
        <begin position="190"/>
        <end position="216"/>
    </location>
</feature>
<sequence length="390" mass="42000">MQSAAAIGLLRPCAARPLAAYTSPRRGAGACSGGTQPIITPRGIRLSARPGLVPASPLEEKENRRCRASMHTAASAGEEAGGGLAKTLQLGALFGLWYLFNIYFNIYNKQVLKVLPYPINITTVQFAVGSAIALFMWITGIHKRPKISGAQLFAILPLAIVHTMGNLFTNMSLGKVAVSFTHTIKAMEPFFSVLLSAIFLGELPTPWVVLSLLPIVGGVALASLTEASFNWAGFWSAMASNVTFQSRNVLSKKLMVKKEESLDNINLFSIITVMSFFLLAPVTLLTEGVKVSPAVLQSAGLNLKQVYTRSLIAAFCFHAYQQVSYMILARVSPVTHSVGNCVKRVVVIVTSVLFFRTPVSPINSLGTGIALAGVFLYSQLKRLKPKPKTA</sequence>
<dbReference type="ExpressionAtlas" id="A0A3L6FT62">
    <property type="expression patterns" value="baseline and differential"/>
</dbReference>
<keyword evidence="11" id="KW-0670">Pyruvate</keyword>
<accession>A0A3L6FT62</accession>
<protein>
    <submittedName>
        <fullName evidence="11">Phosphoenolpyruvate/phosphate translocator 1, chloroplastic</fullName>
    </submittedName>
</protein>
<dbReference type="PANTHER" id="PTHR11132">
    <property type="entry name" value="SOLUTE CARRIER FAMILY 35"/>
    <property type="match status" value="1"/>
</dbReference>
<dbReference type="GO" id="GO:0046943">
    <property type="term" value="F:carboxylic acid transmembrane transporter activity"/>
    <property type="evidence" value="ECO:0007669"/>
    <property type="project" value="UniProtKB-ARBA"/>
</dbReference>
<reference evidence="12 13" key="1">
    <citation type="journal article" date="2018" name="Nat. Genet.">
        <title>Extensive intraspecific gene order and gene structural variations between Mo17 and other maize genomes.</title>
        <authorList>
            <person name="Sun S."/>
            <person name="Zhou Y."/>
            <person name="Chen J."/>
            <person name="Shi J."/>
            <person name="Zhao H."/>
            <person name="Zhao H."/>
            <person name="Song W."/>
            <person name="Zhang M."/>
            <person name="Cui Y."/>
            <person name="Dong X."/>
            <person name="Liu H."/>
            <person name="Ma X."/>
            <person name="Jiao Y."/>
            <person name="Wang B."/>
            <person name="Wei X."/>
            <person name="Stein J.C."/>
            <person name="Glaubitz J.C."/>
            <person name="Lu F."/>
            <person name="Yu G."/>
            <person name="Liang C."/>
            <person name="Fengler K."/>
            <person name="Li B."/>
            <person name="Rafalski A."/>
            <person name="Schnable P.S."/>
            <person name="Ware D.H."/>
            <person name="Buckler E.S."/>
            <person name="Lai J."/>
        </authorList>
    </citation>
    <scope>NUCLEOTIDE SEQUENCE [LARGE SCALE GENOMIC DNA]</scope>
    <source>
        <strain evidence="13">cv. Missouri 17</strain>
        <tissue evidence="12">Seedling</tissue>
    </source>
</reference>
<keyword evidence="5 9" id="KW-0812">Transmembrane</keyword>
<keyword evidence="3" id="KW-0150">Chloroplast</keyword>
<name>A0A3L6FT62_MAIZE</name>
<keyword evidence="8 9" id="KW-0472">Membrane</keyword>
<comment type="caution">
    <text evidence="12">The sequence shown here is derived from an EMBL/GenBank/DDBJ whole genome shotgun (WGS) entry which is preliminary data.</text>
</comment>
<evidence type="ECO:0000256" key="3">
    <source>
        <dbReference type="ARBA" id="ARBA00022528"/>
    </source>
</evidence>
<feature type="transmembrane region" description="Helical" evidence="9">
    <location>
        <begin position="150"/>
        <end position="169"/>
    </location>
</feature>
<evidence type="ECO:0000256" key="2">
    <source>
        <dbReference type="ARBA" id="ARBA00022448"/>
    </source>
</evidence>
<dbReference type="EMBL" id="NCVQ01000003">
    <property type="protein sequence ID" value="PWZ38086.1"/>
    <property type="molecule type" value="Genomic_DNA"/>
</dbReference>
<evidence type="ECO:0000256" key="9">
    <source>
        <dbReference type="SAM" id="Phobius"/>
    </source>
</evidence>
<dbReference type="NCBIfam" id="TIGR00817">
    <property type="entry name" value="tpt"/>
    <property type="match status" value="1"/>
</dbReference>
<feature type="transmembrane region" description="Helical" evidence="9">
    <location>
        <begin position="88"/>
        <end position="107"/>
    </location>
</feature>
<dbReference type="GO" id="GO:0015718">
    <property type="term" value="P:monocarboxylic acid transport"/>
    <property type="evidence" value="ECO:0007669"/>
    <property type="project" value="UniProtKB-ARBA"/>
</dbReference>
<dbReference type="AlphaFoldDB" id="A0A3L6FT62"/>
<feature type="transmembrane region" description="Helical" evidence="9">
    <location>
        <begin position="228"/>
        <end position="244"/>
    </location>
</feature>
<dbReference type="Pfam" id="PF03151">
    <property type="entry name" value="TPT"/>
    <property type="match status" value="1"/>
</dbReference>
<dbReference type="EMBL" id="NCVQ01000003">
    <property type="protein sequence ID" value="PWZ38085.1"/>
    <property type="molecule type" value="Genomic_DNA"/>
</dbReference>
<evidence type="ECO:0000259" key="10">
    <source>
        <dbReference type="Pfam" id="PF03151"/>
    </source>
</evidence>